<dbReference type="VEuPathDB" id="FungiDB:Z518_05805"/>
<evidence type="ECO:0000256" key="7">
    <source>
        <dbReference type="ARBA" id="ARBA00022790"/>
    </source>
</evidence>
<evidence type="ECO:0000256" key="9">
    <source>
        <dbReference type="SAM" id="MobiDB-lite"/>
    </source>
</evidence>
<proteinExistence type="inferred from homology"/>
<evidence type="ECO:0000256" key="6">
    <source>
        <dbReference type="ARBA" id="ARBA00022490"/>
    </source>
</evidence>
<dbReference type="InterPro" id="IPR050871">
    <property type="entry name" value="26S_Proteasome/COP9_Components"/>
</dbReference>
<keyword evidence="8" id="KW-0539">Nucleus</keyword>
<dbReference type="Gene3D" id="1.25.40.570">
    <property type="match status" value="1"/>
</dbReference>
<dbReference type="GO" id="GO:0005737">
    <property type="term" value="C:cytoplasm"/>
    <property type="evidence" value="ECO:0007669"/>
    <property type="project" value="UniProtKB-SubCell"/>
</dbReference>
<evidence type="ECO:0000256" key="1">
    <source>
        <dbReference type="ARBA" id="ARBA00004123"/>
    </source>
</evidence>
<dbReference type="SUPFAM" id="SSF46785">
    <property type="entry name" value="Winged helix' DNA-binding domain"/>
    <property type="match status" value="1"/>
</dbReference>
<evidence type="ECO:0000259" key="10">
    <source>
        <dbReference type="PROSITE" id="PS50250"/>
    </source>
</evidence>
<comment type="subunit">
    <text evidence="4">Component of the COP9 signalosome (CSN) complex.</text>
</comment>
<dbReference type="EMBL" id="KN847478">
    <property type="protein sequence ID" value="KIX04934.1"/>
    <property type="molecule type" value="Genomic_DNA"/>
</dbReference>
<name>A0A0D2IGQ3_9EURO</name>
<reference evidence="11 12" key="1">
    <citation type="submission" date="2015-01" db="EMBL/GenBank/DDBJ databases">
        <title>The Genome Sequence of Rhinocladiella mackenzie CBS 650.93.</title>
        <authorList>
            <consortium name="The Broad Institute Genomics Platform"/>
            <person name="Cuomo C."/>
            <person name="de Hoog S."/>
            <person name="Gorbushina A."/>
            <person name="Stielow B."/>
            <person name="Teixiera M."/>
            <person name="Abouelleil A."/>
            <person name="Chapman S.B."/>
            <person name="Priest M."/>
            <person name="Young S.K."/>
            <person name="Wortman J."/>
            <person name="Nusbaum C."/>
            <person name="Birren B."/>
        </authorList>
    </citation>
    <scope>NUCLEOTIDE SEQUENCE [LARGE SCALE GENOMIC DNA]</scope>
    <source>
        <strain evidence="11 12">CBS 650.93</strain>
    </source>
</reference>
<keyword evidence="6" id="KW-0963">Cytoplasm</keyword>
<sequence>MSDDDDFMQESDPEQYDFEYEDDDDAEGGDVDIENKYYNAKQLKADSPEDAVAEFLGVPSLEEEKGDWGFKGLKQAVKLEFALGRYDDAVKHYKELLTYVKSAVTRNYSEKSINNMLDYIEKVATEQTAYRCMEEFYSLTLETFQSTNNERLALKTNLKLAKLYLDKKDYNQLTNKVREIHQACQKEDGTDDPGKGTYSLEAYALEIQMYAEMKNNKRLKNLYQKALSVRSAVPHPKVQGIIRECGGKMHMSEENWKEAQSDFFESFKNYDEAGSMQRIQVLKYLVLTTMLMKSTINPFDSQETKPYKNDPRISAMTDLVDAYQQDDIHRYESILRDNQDLLADPFIAENIDEVSRNMRTKAVLKLIAPYTRFTLQFISKHIKIPVSEVQDILGMLIVDKKLHAKINQDDGTVLVEETGAGDTERLTQLREWTSAVENLWSTVLHDGEGFKLEDTQGNGGYGGGIVNFPMGLDTGNAIPGRGAGRRLAGRGGRGGGKTVAPI</sequence>
<dbReference type="SMART" id="SM00088">
    <property type="entry name" value="PINT"/>
    <property type="match status" value="1"/>
</dbReference>
<comment type="similarity">
    <text evidence="3">Belongs to the CSN2 family.</text>
</comment>
<dbReference type="STRING" id="1442369.A0A0D2IGQ3"/>
<gene>
    <name evidence="11" type="ORF">Z518_05805</name>
</gene>
<evidence type="ECO:0000313" key="11">
    <source>
        <dbReference type="EMBL" id="KIX04934.1"/>
    </source>
</evidence>
<dbReference type="RefSeq" id="XP_013272070.1">
    <property type="nucleotide sequence ID" value="XM_013416616.1"/>
</dbReference>
<comment type="subcellular location">
    <subcellularLocation>
        <location evidence="2">Cytoplasm</location>
    </subcellularLocation>
    <subcellularLocation>
        <location evidence="1">Nucleus</location>
    </subcellularLocation>
</comment>
<keyword evidence="12" id="KW-1185">Reference proteome</keyword>
<dbReference type="InterPro" id="IPR036390">
    <property type="entry name" value="WH_DNA-bd_sf"/>
</dbReference>
<evidence type="ECO:0000256" key="8">
    <source>
        <dbReference type="ARBA" id="ARBA00023242"/>
    </source>
</evidence>
<accession>A0A0D2IGQ3</accession>
<dbReference type="PANTHER" id="PTHR10678">
    <property type="entry name" value="26S PROTEASOME NON-ATPASE REGULATORY SUBUNIT 11/COP9 SIGNALOSOME COMPLEX SUBUNIT 2"/>
    <property type="match status" value="1"/>
</dbReference>
<dbReference type="GO" id="GO:0008180">
    <property type="term" value="C:COP9 signalosome"/>
    <property type="evidence" value="ECO:0007669"/>
    <property type="project" value="UniProtKB-KW"/>
</dbReference>
<dbReference type="PROSITE" id="PS50250">
    <property type="entry name" value="PCI"/>
    <property type="match status" value="1"/>
</dbReference>
<dbReference type="InterPro" id="IPR000717">
    <property type="entry name" value="PCI_dom"/>
</dbReference>
<evidence type="ECO:0000256" key="4">
    <source>
        <dbReference type="ARBA" id="ARBA00011098"/>
    </source>
</evidence>
<feature type="domain" description="PCI" evidence="10">
    <location>
        <begin position="252"/>
        <end position="420"/>
    </location>
</feature>
<evidence type="ECO:0000313" key="12">
    <source>
        <dbReference type="Proteomes" id="UP000053617"/>
    </source>
</evidence>
<feature type="region of interest" description="Disordered" evidence="9">
    <location>
        <begin position="1"/>
        <end position="30"/>
    </location>
</feature>
<dbReference type="FunFam" id="1.25.40.570:FF:000006">
    <property type="entry name" value="COP9 signalosome complex subunit 2"/>
    <property type="match status" value="1"/>
</dbReference>
<dbReference type="HOGENOM" id="CLU_028981_0_1_1"/>
<dbReference type="AlphaFoldDB" id="A0A0D2IGQ3"/>
<keyword evidence="7" id="KW-0736">Signalosome</keyword>
<evidence type="ECO:0000256" key="2">
    <source>
        <dbReference type="ARBA" id="ARBA00004496"/>
    </source>
</evidence>
<dbReference type="GeneID" id="25293876"/>
<organism evidence="11 12">
    <name type="scientific">Rhinocladiella mackenziei CBS 650.93</name>
    <dbReference type="NCBI Taxonomy" id="1442369"/>
    <lineage>
        <taxon>Eukaryota</taxon>
        <taxon>Fungi</taxon>
        <taxon>Dikarya</taxon>
        <taxon>Ascomycota</taxon>
        <taxon>Pezizomycotina</taxon>
        <taxon>Eurotiomycetes</taxon>
        <taxon>Chaetothyriomycetidae</taxon>
        <taxon>Chaetothyriales</taxon>
        <taxon>Herpotrichiellaceae</taxon>
        <taxon>Rhinocladiella</taxon>
    </lineage>
</organism>
<protein>
    <recommendedName>
        <fullName evidence="5">COP9 signalosome complex subunit 2</fullName>
    </recommendedName>
</protein>
<dbReference type="Pfam" id="PF01399">
    <property type="entry name" value="PCI"/>
    <property type="match status" value="1"/>
</dbReference>
<evidence type="ECO:0000256" key="3">
    <source>
        <dbReference type="ARBA" id="ARBA00009318"/>
    </source>
</evidence>
<evidence type="ECO:0000256" key="5">
    <source>
        <dbReference type="ARBA" id="ARBA00014879"/>
    </source>
</evidence>
<dbReference type="OrthoDB" id="194139at2759"/>
<dbReference type="Proteomes" id="UP000053617">
    <property type="component" value="Unassembled WGS sequence"/>
</dbReference>
<dbReference type="SMART" id="SM00753">
    <property type="entry name" value="PAM"/>
    <property type="match status" value="1"/>
</dbReference>